<feature type="transmembrane region" description="Helical" evidence="3">
    <location>
        <begin position="266"/>
        <end position="288"/>
    </location>
</feature>
<evidence type="ECO:0000313" key="6">
    <source>
        <dbReference type="EMBL" id="RCN45078.1"/>
    </source>
</evidence>
<dbReference type="Pfam" id="PF07245">
    <property type="entry name" value="Phlebovirus_G2"/>
    <property type="match status" value="1"/>
</dbReference>
<evidence type="ECO:0000256" key="1">
    <source>
        <dbReference type="SAM" id="Coils"/>
    </source>
</evidence>
<keyword evidence="3" id="KW-0812">Transmembrane</keyword>
<dbReference type="InterPro" id="IPR040676">
    <property type="entry name" value="DUF5641"/>
</dbReference>
<dbReference type="AlphaFoldDB" id="A0A368GN75"/>
<comment type="caution">
    <text evidence="6">The sequence shown here is derived from an EMBL/GenBank/DDBJ whole genome shotgun (WGS) entry which is preliminary data.</text>
</comment>
<accession>A0A368GN75</accession>
<dbReference type="EMBL" id="JOJR01000111">
    <property type="protein sequence ID" value="RCN45078.1"/>
    <property type="molecule type" value="Genomic_DNA"/>
</dbReference>
<evidence type="ECO:0008006" key="8">
    <source>
        <dbReference type="Google" id="ProtNLM"/>
    </source>
</evidence>
<sequence length="983" mass="110883">MDMVGHYAIRSEDDTISQEEREQWDKFWTLDAAGTEEFSGTEKAARAEQDKKKELVVFHPIGQGREEIDDPQYFPSKDLMVLQTKQQAIKALETSCQLTEKFWTIWQTQYLTALREKHTLQVTRKKGCAQPPSEGTLVLISDPILPRHSWKMGTIDQVIANPRGTIREAVVRLPSQRLIRRPVNLLIPLELDDDSAQRAEHSEQSPNRQGDAPEYRPPAAQKETGAIADQLELQPHARYNLRKRRHVDYSEEEDLDTTSPGSSRSLFSIAALLQITIVLLLSCFVGTTTSEQPKASIRLMQCIPGGVHLVSPDQMPYEICAEHYCVQLETPQLNETIALPPEIVLHEHRVRWKYSEETSVNTIETTCPPSPFCQSIRCTFCSANILNPECWPKHAIFATAILLYCFITGCYVFLYVPLVLGKPLRVAGRILWAIVRYAIRHCWRLKRSTNRGQFSRRRIAEIIAIVFLIPLTQQCQQINLFTHYSTICTKGSEMTCQVQVSEVFKINPFKREACLRLSQNNTAVHEIHLQWNSLVLTCEPITDLFTRDTVHKVIDSKRCPHSGSCVGTKCGSINASSLIPELAIGNQYPGNTACVESCGGLGCDCFYPSSGCLFYRIYLVPVSDDIFELFHCNRWTEAAKIQVTHLDRLKKTSNTVTKFLLPNVPVKWGTFTITLSSIGIPPLPLLNTPFISNNKTTALWKPNMMPALRCSNLTNARNLACEESIEPVACDFSVNILPARPAEKSSSDCVSLNTLSAMARNEYPQELEKLATLHKATRKTIESEITSAIDNIIRRIRLAGAIDASWTHHLMVHTSSEAGAGAQALQLCKMIRDATIARESLMRFTERFLLLQSRLQYDTIQGKPKSQLTDLKEDNIKEKVIKTLKKLDNNIEEMQQELNRLEGLVNMETTCMQDLKSMIRTMDQKVKTFAPSTPQQDPLEDTIEPSPEHEVTATTETTTIEEPKKEASGPSEEPSEDRGTGEE</sequence>
<evidence type="ECO:0000259" key="5">
    <source>
        <dbReference type="Pfam" id="PF18701"/>
    </source>
</evidence>
<dbReference type="Gene3D" id="2.60.98.50">
    <property type="match status" value="1"/>
</dbReference>
<dbReference type="InterPro" id="IPR009878">
    <property type="entry name" value="Phlebovirus_G2_fusion"/>
</dbReference>
<feature type="domain" description="Phlebovirus glycoprotein G2 fusion" evidence="4">
    <location>
        <begin position="475"/>
        <end position="731"/>
    </location>
</feature>
<evidence type="ECO:0000256" key="3">
    <source>
        <dbReference type="SAM" id="Phobius"/>
    </source>
</evidence>
<proteinExistence type="predicted"/>
<reference evidence="6 7" key="1">
    <citation type="submission" date="2014-10" db="EMBL/GenBank/DDBJ databases">
        <title>Draft genome of the hookworm Ancylostoma caninum.</title>
        <authorList>
            <person name="Mitreva M."/>
        </authorList>
    </citation>
    <scope>NUCLEOTIDE SEQUENCE [LARGE SCALE GENOMIC DNA]</scope>
    <source>
        <strain evidence="6 7">Baltimore</strain>
    </source>
</reference>
<evidence type="ECO:0000313" key="7">
    <source>
        <dbReference type="Proteomes" id="UP000252519"/>
    </source>
</evidence>
<feature type="domain" description="DUF5641" evidence="5">
    <location>
        <begin position="96"/>
        <end position="189"/>
    </location>
</feature>
<dbReference type="Pfam" id="PF18701">
    <property type="entry name" value="DUF5641"/>
    <property type="match status" value="1"/>
</dbReference>
<dbReference type="OrthoDB" id="5875705at2759"/>
<evidence type="ECO:0000256" key="2">
    <source>
        <dbReference type="SAM" id="MobiDB-lite"/>
    </source>
</evidence>
<gene>
    <name evidence="6" type="ORF">ANCCAN_08888</name>
</gene>
<keyword evidence="3" id="KW-0472">Membrane</keyword>
<feature type="transmembrane region" description="Helical" evidence="3">
    <location>
        <begin position="395"/>
        <end position="420"/>
    </location>
</feature>
<protein>
    <recommendedName>
        <fullName evidence="8">Phlebovirus glycoprotein G2 fusion domain-containing protein</fullName>
    </recommendedName>
</protein>
<evidence type="ECO:0000259" key="4">
    <source>
        <dbReference type="Pfam" id="PF07245"/>
    </source>
</evidence>
<name>A0A368GN75_ANCCA</name>
<organism evidence="6 7">
    <name type="scientific">Ancylostoma caninum</name>
    <name type="common">Dog hookworm</name>
    <dbReference type="NCBI Taxonomy" id="29170"/>
    <lineage>
        <taxon>Eukaryota</taxon>
        <taxon>Metazoa</taxon>
        <taxon>Ecdysozoa</taxon>
        <taxon>Nematoda</taxon>
        <taxon>Chromadorea</taxon>
        <taxon>Rhabditida</taxon>
        <taxon>Rhabditina</taxon>
        <taxon>Rhabditomorpha</taxon>
        <taxon>Strongyloidea</taxon>
        <taxon>Ancylostomatidae</taxon>
        <taxon>Ancylostomatinae</taxon>
        <taxon>Ancylostoma</taxon>
    </lineage>
</organism>
<feature type="region of interest" description="Disordered" evidence="2">
    <location>
        <begin position="195"/>
        <end position="229"/>
    </location>
</feature>
<dbReference type="STRING" id="29170.A0A368GN75"/>
<feature type="region of interest" description="Disordered" evidence="2">
    <location>
        <begin position="930"/>
        <end position="983"/>
    </location>
</feature>
<dbReference type="Proteomes" id="UP000252519">
    <property type="component" value="Unassembled WGS sequence"/>
</dbReference>
<keyword evidence="1" id="KW-0175">Coiled coil</keyword>
<feature type="coiled-coil region" evidence="1">
    <location>
        <begin position="877"/>
        <end position="904"/>
    </location>
</feature>
<keyword evidence="3" id="KW-1133">Transmembrane helix</keyword>
<keyword evidence="7" id="KW-1185">Reference proteome</keyword>